<evidence type="ECO:0008006" key="5">
    <source>
        <dbReference type="Google" id="ProtNLM"/>
    </source>
</evidence>
<evidence type="ECO:0000313" key="3">
    <source>
        <dbReference type="Proteomes" id="UP000244089"/>
    </source>
</evidence>
<reference evidence="1 3" key="1">
    <citation type="submission" date="2018-04" db="EMBL/GenBank/DDBJ databases">
        <title>Subsurface microbial communities from deep shales in Ohio and West Virginia, USA.</title>
        <authorList>
            <person name="Wrighton K."/>
        </authorList>
    </citation>
    <scope>NUCLEOTIDE SEQUENCE [LARGE SCALE GENOMIC DNA]</scope>
    <source>
        <strain evidence="2 4">MSL 7</strain>
        <strain evidence="1 3">WC1</strain>
    </source>
</reference>
<dbReference type="AlphaFoldDB" id="A0A2T5RQK2"/>
<dbReference type="Proteomes" id="UP000295176">
    <property type="component" value="Unassembled WGS sequence"/>
</dbReference>
<proteinExistence type="predicted"/>
<dbReference type="EMBL" id="SNXX01000003">
    <property type="protein sequence ID" value="TDQ01627.1"/>
    <property type="molecule type" value="Genomic_DNA"/>
</dbReference>
<comment type="caution">
    <text evidence="1">The sequence shown here is derived from an EMBL/GenBank/DDBJ whole genome shotgun (WGS) entry which is preliminary data.</text>
</comment>
<dbReference type="Proteomes" id="UP000244089">
    <property type="component" value="Unassembled WGS sequence"/>
</dbReference>
<gene>
    <name evidence="2" type="ORF">C7957_10330</name>
    <name evidence="1" type="ORF">C8C76_103101</name>
</gene>
<accession>A0A2T5RQK2</accession>
<name>A0A2T5RQK2_9FIRM</name>
<dbReference type="EMBL" id="QAXS01000003">
    <property type="protein sequence ID" value="PTW02244.1"/>
    <property type="molecule type" value="Genomic_DNA"/>
</dbReference>
<evidence type="ECO:0000313" key="2">
    <source>
        <dbReference type="EMBL" id="TDQ01627.1"/>
    </source>
</evidence>
<evidence type="ECO:0000313" key="1">
    <source>
        <dbReference type="EMBL" id="PTW02244.1"/>
    </source>
</evidence>
<evidence type="ECO:0000313" key="4">
    <source>
        <dbReference type="Proteomes" id="UP000295176"/>
    </source>
</evidence>
<protein>
    <recommendedName>
        <fullName evidence="5">Glycosyl transferase family 2</fullName>
    </recommendedName>
</protein>
<organism evidence="1 3">
    <name type="scientific">Halanaerobium saccharolyticum</name>
    <dbReference type="NCBI Taxonomy" id="43595"/>
    <lineage>
        <taxon>Bacteria</taxon>
        <taxon>Bacillati</taxon>
        <taxon>Bacillota</taxon>
        <taxon>Clostridia</taxon>
        <taxon>Halanaerobiales</taxon>
        <taxon>Halanaerobiaceae</taxon>
        <taxon>Halanaerobium</taxon>
    </lineage>
</organism>
<sequence>MRVKSKKLGRLKSSIFHYTCLNLKHYINKYIHYAKLSANQKFEAGVKKGLGYAALRFFLDFFQKYILQRGILMGGPGFIYSAIRAYYSFLKYVFLWELNNQ</sequence>